<reference evidence="2" key="1">
    <citation type="journal article" date="2019" name="Int. J. Syst. Evol. Microbiol.">
        <title>The Global Catalogue of Microorganisms (GCM) 10K type strain sequencing project: providing services to taxonomists for standard genome sequencing and annotation.</title>
        <authorList>
            <consortium name="The Broad Institute Genomics Platform"/>
            <consortium name="The Broad Institute Genome Sequencing Center for Infectious Disease"/>
            <person name="Wu L."/>
            <person name="Ma J."/>
        </authorList>
    </citation>
    <scope>NUCLEOTIDE SEQUENCE [LARGE SCALE GENOMIC DNA]</scope>
    <source>
        <strain evidence="2">CGMCC 1.1927</strain>
    </source>
</reference>
<gene>
    <name evidence="1" type="ORF">GCM10011577_29980</name>
</gene>
<evidence type="ECO:0000313" key="1">
    <source>
        <dbReference type="EMBL" id="GGH03964.1"/>
    </source>
</evidence>
<keyword evidence="2" id="KW-1185">Reference proteome</keyword>
<proteinExistence type="predicted"/>
<sequence length="113" mass="12848">MLGMYRTCGEASLSWRLRFREINMLLALWNRMSGIRGRCSRVLQPSIGFRVSVRDDFDSDGVPSINVGPGGWTLGRDVEKSRPSKLADRRPVWIRVRHGNAGIGRHISPDVKW</sequence>
<dbReference type="EMBL" id="BMKU01000010">
    <property type="protein sequence ID" value="GGH03964.1"/>
    <property type="molecule type" value="Genomic_DNA"/>
</dbReference>
<evidence type="ECO:0000313" key="2">
    <source>
        <dbReference type="Proteomes" id="UP000596938"/>
    </source>
</evidence>
<protein>
    <submittedName>
        <fullName evidence="1">Uncharacterized protein</fullName>
    </submittedName>
</protein>
<organism evidence="1 2">
    <name type="scientific">Pseudarthrobacter polychromogenes</name>
    <dbReference type="NCBI Taxonomy" id="1676"/>
    <lineage>
        <taxon>Bacteria</taxon>
        <taxon>Bacillati</taxon>
        <taxon>Actinomycetota</taxon>
        <taxon>Actinomycetes</taxon>
        <taxon>Micrococcales</taxon>
        <taxon>Micrococcaceae</taxon>
        <taxon>Pseudarthrobacter</taxon>
    </lineage>
</organism>
<comment type="caution">
    <text evidence="1">The sequence shown here is derived from an EMBL/GenBank/DDBJ whole genome shotgun (WGS) entry which is preliminary data.</text>
</comment>
<accession>A0ABQ1XVG2</accession>
<name>A0ABQ1XVG2_9MICC</name>
<dbReference type="Proteomes" id="UP000596938">
    <property type="component" value="Unassembled WGS sequence"/>
</dbReference>